<accession>A0A9D4Z220</accession>
<evidence type="ECO:0000313" key="2">
    <source>
        <dbReference type="Proteomes" id="UP001055712"/>
    </source>
</evidence>
<protein>
    <submittedName>
        <fullName evidence="1">Uncharacterized protein</fullName>
    </submittedName>
</protein>
<gene>
    <name evidence="1" type="ORF">D9Q98_000307</name>
</gene>
<dbReference type="OrthoDB" id="530342at2759"/>
<dbReference type="Proteomes" id="UP001055712">
    <property type="component" value="Unassembled WGS sequence"/>
</dbReference>
<keyword evidence="2" id="KW-1185">Reference proteome</keyword>
<dbReference type="EMBL" id="SIDB01000001">
    <property type="protein sequence ID" value="KAI3437861.1"/>
    <property type="molecule type" value="Genomic_DNA"/>
</dbReference>
<sequence length="188" mass="20684">MITATAHTLPAALCLAANRNSRPRRPFAKQQPAPWRRRGSGWAAVGARIGDEVEPVPPAQLSKLDSPEALQAEADWLAAMITCWLDEEWAAAELLQVHAKLGSATGHAYRRLRQKEAGMDMGDLVLGLANELMPFDYTPTFTCAFSISNKAVELLMMRQGLDVCCTSESDRTAIQRYETQLAAKDQVK</sequence>
<comment type="caution">
    <text evidence="1">The sequence shown here is derived from an EMBL/GenBank/DDBJ whole genome shotgun (WGS) entry which is preliminary data.</text>
</comment>
<reference evidence="1" key="2">
    <citation type="submission" date="2020-11" db="EMBL/GenBank/DDBJ databases">
        <authorList>
            <person name="Cecchin M."/>
            <person name="Marcolungo L."/>
            <person name="Rossato M."/>
            <person name="Girolomoni L."/>
            <person name="Cosentino E."/>
            <person name="Cuine S."/>
            <person name="Li-Beisson Y."/>
            <person name="Delledonne M."/>
            <person name="Ballottari M."/>
        </authorList>
    </citation>
    <scope>NUCLEOTIDE SEQUENCE</scope>
    <source>
        <strain evidence="1">211/11P</strain>
        <tissue evidence="1">Whole cell</tissue>
    </source>
</reference>
<name>A0A9D4Z220_CHLVU</name>
<organism evidence="1 2">
    <name type="scientific">Chlorella vulgaris</name>
    <name type="common">Green alga</name>
    <dbReference type="NCBI Taxonomy" id="3077"/>
    <lineage>
        <taxon>Eukaryota</taxon>
        <taxon>Viridiplantae</taxon>
        <taxon>Chlorophyta</taxon>
        <taxon>core chlorophytes</taxon>
        <taxon>Trebouxiophyceae</taxon>
        <taxon>Chlorellales</taxon>
        <taxon>Chlorellaceae</taxon>
        <taxon>Chlorella clade</taxon>
        <taxon>Chlorella</taxon>
    </lineage>
</organism>
<evidence type="ECO:0000313" key="1">
    <source>
        <dbReference type="EMBL" id="KAI3437861.1"/>
    </source>
</evidence>
<proteinExistence type="predicted"/>
<dbReference type="PANTHER" id="PTHR36776:SF1">
    <property type="entry name" value="EXPRESSED PROTEIN"/>
    <property type="match status" value="1"/>
</dbReference>
<dbReference type="AlphaFoldDB" id="A0A9D4Z220"/>
<reference evidence="1" key="1">
    <citation type="journal article" date="2019" name="Plant J.">
        <title>Chlorella vulgaris genome assembly and annotation reveals the molecular basis for metabolic acclimation to high light conditions.</title>
        <authorList>
            <person name="Cecchin M."/>
            <person name="Marcolungo L."/>
            <person name="Rossato M."/>
            <person name="Girolomoni L."/>
            <person name="Cosentino E."/>
            <person name="Cuine S."/>
            <person name="Li-Beisson Y."/>
            <person name="Delledonne M."/>
            <person name="Ballottari M."/>
        </authorList>
    </citation>
    <scope>NUCLEOTIDE SEQUENCE</scope>
    <source>
        <strain evidence="1">211/11P</strain>
    </source>
</reference>
<dbReference type="PANTHER" id="PTHR36776">
    <property type="entry name" value="EXPRESSED PROTEIN"/>
    <property type="match status" value="1"/>
</dbReference>